<dbReference type="RefSeq" id="WP_006883455.1">
    <property type="nucleotide sequence ID" value="NZ_AOIU01000020.1"/>
</dbReference>
<evidence type="ECO:0000313" key="1">
    <source>
        <dbReference type="EMBL" id="ELZ26532.1"/>
    </source>
</evidence>
<gene>
    <name evidence="1" type="ORF">C475_08902</name>
</gene>
<dbReference type="Proteomes" id="UP000011626">
    <property type="component" value="Unassembled WGS sequence"/>
</dbReference>
<dbReference type="EMBL" id="AOIU01000020">
    <property type="protein sequence ID" value="ELZ26532.1"/>
    <property type="molecule type" value="Genomic_DNA"/>
</dbReference>
<dbReference type="PATRIC" id="fig|797114.5.peg.1808"/>
<sequence length="274" mass="29763">MKSAPRNYLRTIVRAADDLELSVQTILDATHIATRLEATSDVDHAERVIAAASLYAAATHRDGDVTRTAVTDALETYMNDRLRRHATEIATDTDCQTSLQHADAPHYLVHDSFTNSYHVISDSTDGGVICACGDFVKLSTDSIRTTTNPFQYHICNACAAEVEATSSAPAADGGTTSRATFDASAAHDAVDDLHSTLSDELRHPPTDRVRAYAHGLIDALHDVDDRERRVAAAAYLRAARQTQFDLSPSMVTTLERSVDAGTLSRTVDRLFTDS</sequence>
<keyword evidence="2" id="KW-1185">Reference proteome</keyword>
<accession>M0CVU5</accession>
<name>M0CVU5_9EURY</name>
<protein>
    <submittedName>
        <fullName evidence="1">Uncharacterized protein</fullName>
    </submittedName>
</protein>
<reference evidence="1 2" key="1">
    <citation type="journal article" date="2014" name="PLoS Genet.">
        <title>Phylogenetically driven sequencing of extremely halophilic archaea reveals strategies for static and dynamic osmo-response.</title>
        <authorList>
            <person name="Becker E.A."/>
            <person name="Seitzer P.M."/>
            <person name="Tritt A."/>
            <person name="Larsen D."/>
            <person name="Krusor M."/>
            <person name="Yao A.I."/>
            <person name="Wu D."/>
            <person name="Madern D."/>
            <person name="Eisen J.A."/>
            <person name="Darling A.E."/>
            <person name="Facciotti M.T."/>
        </authorList>
    </citation>
    <scope>NUCLEOTIDE SEQUENCE [LARGE SCALE GENOMIC DNA]</scope>
    <source>
        <strain evidence="1 2">2-9-1</strain>
    </source>
</reference>
<evidence type="ECO:0000313" key="2">
    <source>
        <dbReference type="Proteomes" id="UP000011626"/>
    </source>
</evidence>
<comment type="caution">
    <text evidence="1">The sequence shown here is derived from an EMBL/GenBank/DDBJ whole genome shotgun (WGS) entry which is preliminary data.</text>
</comment>
<organism evidence="1 2">
    <name type="scientific">Halosimplex carlsbadense 2-9-1</name>
    <dbReference type="NCBI Taxonomy" id="797114"/>
    <lineage>
        <taxon>Archaea</taxon>
        <taxon>Methanobacteriati</taxon>
        <taxon>Methanobacteriota</taxon>
        <taxon>Stenosarchaea group</taxon>
        <taxon>Halobacteria</taxon>
        <taxon>Halobacteriales</taxon>
        <taxon>Haloarculaceae</taxon>
        <taxon>Halosimplex</taxon>
    </lineage>
</organism>
<proteinExistence type="predicted"/>
<dbReference type="AlphaFoldDB" id="M0CVU5"/>